<dbReference type="PANTHER" id="PTHR11439">
    <property type="entry name" value="GAG-POL-RELATED RETROTRANSPOSON"/>
    <property type="match status" value="1"/>
</dbReference>
<reference evidence="2" key="1">
    <citation type="journal article" date="2007" name="PLoS ONE">
        <title>The first genome sequence of an elite grapevine cultivar (Pinot noir Vitis vinifera L.): coping with a highly heterozygous genome.</title>
        <authorList>
            <person name="Velasco R."/>
            <person name="Zharkikh A."/>
            <person name="Troggio M."/>
            <person name="Cartwright D.A."/>
            <person name="Cestaro A."/>
            <person name="Pruss D."/>
            <person name="Pindo M."/>
            <person name="FitzGerald L.M."/>
            <person name="Vezzulli S."/>
            <person name="Reid J."/>
            <person name="Malacarne G."/>
            <person name="Iliev D."/>
            <person name="Coppola G."/>
            <person name="Wardell B."/>
            <person name="Micheletti D."/>
            <person name="Macalma T."/>
            <person name="Facci M."/>
            <person name="Mitchell J.T."/>
            <person name="Perazzolli M."/>
            <person name="Eldredge G."/>
            <person name="Gatto P."/>
            <person name="Oyzerski R."/>
            <person name="Moretto M."/>
            <person name="Gutin N."/>
            <person name="Stefanini M."/>
            <person name="Chen Y."/>
            <person name="Segala C."/>
            <person name="Davenport C."/>
            <person name="Dematte L."/>
            <person name="Mraz A."/>
            <person name="Battilana J."/>
            <person name="Stormo K."/>
            <person name="Costa F."/>
            <person name="Tao Q."/>
            <person name="Si-Ammour A."/>
            <person name="Harkins T."/>
            <person name="Lackey A."/>
            <person name="Perbost C."/>
            <person name="Taillon B."/>
            <person name="Stella A."/>
            <person name="Solovyev V."/>
            <person name="Fawcett J.A."/>
            <person name="Sterck L."/>
            <person name="Vandepoele K."/>
            <person name="Grando S.M."/>
            <person name="Toppo S."/>
            <person name="Moser C."/>
            <person name="Lanchbury J."/>
            <person name="Bogden R."/>
            <person name="Skolnick M."/>
            <person name="Sgaramella V."/>
            <person name="Bhatnagar S.K."/>
            <person name="Fontana P."/>
            <person name="Gutin A."/>
            <person name="Van de Peer Y."/>
            <person name="Salamini F."/>
            <person name="Viola R."/>
        </authorList>
    </citation>
    <scope>NUCLEOTIDE SEQUENCE</scope>
</reference>
<organism evidence="2">
    <name type="scientific">Vitis vinifera</name>
    <name type="common">Grape</name>
    <dbReference type="NCBI Taxonomy" id="29760"/>
    <lineage>
        <taxon>Eukaryota</taxon>
        <taxon>Viridiplantae</taxon>
        <taxon>Streptophyta</taxon>
        <taxon>Embryophyta</taxon>
        <taxon>Tracheophyta</taxon>
        <taxon>Spermatophyta</taxon>
        <taxon>Magnoliopsida</taxon>
        <taxon>eudicotyledons</taxon>
        <taxon>Gunneridae</taxon>
        <taxon>Pentapetalae</taxon>
        <taxon>rosids</taxon>
        <taxon>Vitales</taxon>
        <taxon>Vitaceae</taxon>
        <taxon>Viteae</taxon>
        <taxon>Vitis</taxon>
    </lineage>
</organism>
<sequence length="356" mass="40720">MAHSAATHNTVSDTNWYMDSSTTHHFTPDITILDTVTPFNGLDQVTLGNVKLFELIHTNLWGPSLVRFISGARYFLLFIDDHTRFTWFYLLKTKCEAYPTFLKFQALIENQFNTKIKNGRVKRKNRYVVKIGIYLPAYSGKVIDCKWVYKLKLQPNGQIERDKARLVAKGDHQTKGIDYFETFNPVVKPPTIRTKLVLGGSSHPIGIHLSQAKYIIDLLTRATMLDVKPCPTPMSSNTNFSLHDGVALENGSNYRSFVDALQYYTMIRPDIAFAINKAVKRILRYLKATSHFGLFLQPSFDFNITCYTDADWASCSNDRCSTSDYYLFLAPIWFLGHLPNKKWYLGPSPNHSTEGQ</sequence>
<name>A5BZX5_VITVI</name>
<gene>
    <name evidence="2" type="ORF">VITISV_017814</name>
</gene>
<dbReference type="InterPro" id="IPR013103">
    <property type="entry name" value="RVT_2"/>
</dbReference>
<evidence type="ECO:0000259" key="1">
    <source>
        <dbReference type="Pfam" id="PF07727"/>
    </source>
</evidence>
<dbReference type="SUPFAM" id="SSF53098">
    <property type="entry name" value="Ribonuclease H-like"/>
    <property type="match status" value="1"/>
</dbReference>
<feature type="domain" description="Reverse transcriptase Ty1/copia-type" evidence="1">
    <location>
        <begin position="141"/>
        <end position="197"/>
    </location>
</feature>
<dbReference type="Pfam" id="PF07727">
    <property type="entry name" value="RVT_2"/>
    <property type="match status" value="1"/>
</dbReference>
<accession>A5BZX5</accession>
<dbReference type="AlphaFoldDB" id="A5BZX5"/>
<protein>
    <recommendedName>
        <fullName evidence="1">Reverse transcriptase Ty1/copia-type domain-containing protein</fullName>
    </recommendedName>
</protein>
<dbReference type="Gene3D" id="3.30.420.10">
    <property type="entry name" value="Ribonuclease H-like superfamily/Ribonuclease H"/>
    <property type="match status" value="1"/>
</dbReference>
<evidence type="ECO:0000313" key="2">
    <source>
        <dbReference type="EMBL" id="CAN77432.1"/>
    </source>
</evidence>
<proteinExistence type="predicted"/>
<dbReference type="GO" id="GO:0003676">
    <property type="term" value="F:nucleic acid binding"/>
    <property type="evidence" value="ECO:0007669"/>
    <property type="project" value="InterPro"/>
</dbReference>
<dbReference type="InterPro" id="IPR036397">
    <property type="entry name" value="RNaseH_sf"/>
</dbReference>
<dbReference type="PANTHER" id="PTHR11439:SF455">
    <property type="entry name" value="RLK (RECEPTOR-LIKE PROTEIN KINASE) 8, PUTATIVE-RELATED"/>
    <property type="match status" value="1"/>
</dbReference>
<dbReference type="EMBL" id="AM477172">
    <property type="protein sequence ID" value="CAN77432.1"/>
    <property type="molecule type" value="Genomic_DNA"/>
</dbReference>
<dbReference type="InterPro" id="IPR012337">
    <property type="entry name" value="RNaseH-like_sf"/>
</dbReference>